<evidence type="ECO:0000256" key="2">
    <source>
        <dbReference type="ARBA" id="ARBA00022475"/>
    </source>
</evidence>
<dbReference type="RefSeq" id="WP_004822011.1">
    <property type="nucleotide sequence ID" value="NZ_UGTH01000001.1"/>
</dbReference>
<feature type="transmembrane region" description="Helical" evidence="6">
    <location>
        <begin position="448"/>
        <end position="468"/>
    </location>
</feature>
<dbReference type="Proteomes" id="UP000254777">
    <property type="component" value="Unassembled WGS sequence"/>
</dbReference>
<keyword evidence="2" id="KW-1003">Cell membrane</keyword>
<name>A0A379D9V5_9FIRM</name>
<reference evidence="7 8" key="1">
    <citation type="submission" date="2018-06" db="EMBL/GenBank/DDBJ databases">
        <authorList>
            <consortium name="Pathogen Informatics"/>
            <person name="Doyle S."/>
        </authorList>
    </citation>
    <scope>NUCLEOTIDE SEQUENCE [LARGE SCALE GENOMIC DNA]</scope>
    <source>
        <strain evidence="7 8">NCTC11088</strain>
    </source>
</reference>
<sequence length="469" mass="50662">MESKKQRKFKFKAPDALALIAILVIVAAISTYILPTGQFDRIKDPISGSEIVDPNSFHSIERSPVSIADVLQSIPRGLNESAEIINFLFIIGGTFGVLKGTGALDALLKFALVKLKGRERMVIPVVLMFWGLGGAIIGNFEECLAFLPLQITLCLALGFDSITGVALGMLGVGVGYIGAILNPFTVATAQKIANVEMFSGMYMRVIAFALLILATIVYVYIYAGKILKDPTKSLVYESDKNSPYREADLLSEDVEFTVRHKFAIATFILGIVFLVYGVITYGFYLTEIAGVFMAVTVICGFAGGLTINEMVDNFVKGAENLLYPALCVGFARAITVIMQDGNILDVIVYYMSRLVVGLPLQLSAIGMFILQSIINVFIPSGTGQAVVSMPIMTPLADVIGLTRQTAVLAFQFGDGITNLVTPTAGDLMAALAIGGISYGKWMKWIWKLLLAWYLICSGVLVVATMIGYV</sequence>
<organism evidence="7 8">
    <name type="scientific">Peptoniphilus indolicus</name>
    <dbReference type="NCBI Taxonomy" id="33030"/>
    <lineage>
        <taxon>Bacteria</taxon>
        <taxon>Bacillati</taxon>
        <taxon>Bacillota</taxon>
        <taxon>Tissierellia</taxon>
        <taxon>Tissierellales</taxon>
        <taxon>Peptoniphilaceae</taxon>
        <taxon>Peptoniphilus</taxon>
    </lineage>
</organism>
<comment type="subcellular location">
    <subcellularLocation>
        <location evidence="1">Cell membrane</location>
        <topology evidence="1">Multi-pass membrane protein</topology>
    </subcellularLocation>
</comment>
<evidence type="ECO:0000256" key="1">
    <source>
        <dbReference type="ARBA" id="ARBA00004651"/>
    </source>
</evidence>
<dbReference type="PANTHER" id="PTHR43652:SF2">
    <property type="entry name" value="BASIC AMINO ACID ANTIPORTER YFCC-RELATED"/>
    <property type="match status" value="1"/>
</dbReference>
<feature type="transmembrane region" description="Helical" evidence="6">
    <location>
        <begin position="120"/>
        <end position="138"/>
    </location>
</feature>
<dbReference type="InterPro" id="IPR018385">
    <property type="entry name" value="C4_dicarb_anaerob_car-like"/>
</dbReference>
<feature type="transmembrane region" description="Helical" evidence="6">
    <location>
        <begin position="169"/>
        <end position="189"/>
    </location>
</feature>
<dbReference type="EMBL" id="UGTH01000001">
    <property type="protein sequence ID" value="SUB74649.1"/>
    <property type="molecule type" value="Genomic_DNA"/>
</dbReference>
<evidence type="ECO:0000256" key="4">
    <source>
        <dbReference type="ARBA" id="ARBA00022989"/>
    </source>
</evidence>
<dbReference type="InterPro" id="IPR051679">
    <property type="entry name" value="DASS-Related_Transporters"/>
</dbReference>
<keyword evidence="3 6" id="KW-0812">Transmembrane</keyword>
<dbReference type="PANTHER" id="PTHR43652">
    <property type="entry name" value="BASIC AMINO ACID ANTIPORTER YFCC-RELATED"/>
    <property type="match status" value="1"/>
</dbReference>
<feature type="transmembrane region" description="Helical" evidence="6">
    <location>
        <begin position="350"/>
        <end position="370"/>
    </location>
</feature>
<gene>
    <name evidence="7" type="ORF">NCTC11088_00402</name>
</gene>
<feature type="transmembrane region" description="Helical" evidence="6">
    <location>
        <begin position="320"/>
        <end position="338"/>
    </location>
</feature>
<evidence type="ECO:0000313" key="8">
    <source>
        <dbReference type="Proteomes" id="UP000254777"/>
    </source>
</evidence>
<keyword evidence="5 6" id="KW-0472">Membrane</keyword>
<evidence type="ECO:0000256" key="5">
    <source>
        <dbReference type="ARBA" id="ARBA00023136"/>
    </source>
</evidence>
<feature type="transmembrane region" description="Helical" evidence="6">
    <location>
        <begin position="16"/>
        <end position="34"/>
    </location>
</feature>
<dbReference type="GO" id="GO:0005886">
    <property type="term" value="C:plasma membrane"/>
    <property type="evidence" value="ECO:0007669"/>
    <property type="project" value="UniProtKB-SubCell"/>
</dbReference>
<evidence type="ECO:0000256" key="3">
    <source>
        <dbReference type="ARBA" id="ARBA00022692"/>
    </source>
</evidence>
<feature type="transmembrane region" description="Helical" evidence="6">
    <location>
        <begin position="290"/>
        <end position="308"/>
    </location>
</feature>
<evidence type="ECO:0000313" key="7">
    <source>
        <dbReference type="EMBL" id="SUB74649.1"/>
    </source>
</evidence>
<evidence type="ECO:0000256" key="6">
    <source>
        <dbReference type="SAM" id="Phobius"/>
    </source>
</evidence>
<keyword evidence="4 6" id="KW-1133">Transmembrane helix</keyword>
<protein>
    <submittedName>
        <fullName evidence="7">p-aminobenzoyl-glutamate transporter</fullName>
    </submittedName>
</protein>
<feature type="transmembrane region" description="Helical" evidence="6">
    <location>
        <begin position="262"/>
        <end position="284"/>
    </location>
</feature>
<feature type="transmembrane region" description="Helical" evidence="6">
    <location>
        <begin position="84"/>
        <end position="108"/>
    </location>
</feature>
<dbReference type="AlphaFoldDB" id="A0A379D9V5"/>
<accession>A0A379D9V5</accession>
<feature type="transmembrane region" description="Helical" evidence="6">
    <location>
        <begin position="201"/>
        <end position="223"/>
    </location>
</feature>
<dbReference type="Pfam" id="PF03606">
    <property type="entry name" value="DcuC"/>
    <property type="match status" value="1"/>
</dbReference>
<proteinExistence type="predicted"/>